<feature type="chain" id="PRO_5041958216" evidence="2">
    <location>
        <begin position="29"/>
        <end position="68"/>
    </location>
</feature>
<gene>
    <name evidence="3" type="ORF">Sipo8835_45730</name>
</gene>
<protein>
    <submittedName>
        <fullName evidence="3">Uncharacterized protein</fullName>
    </submittedName>
</protein>
<dbReference type="AlphaFoldDB" id="A0AAE8VTT5"/>
<evidence type="ECO:0000256" key="2">
    <source>
        <dbReference type="SAM" id="SignalP"/>
    </source>
</evidence>
<dbReference type="EMBL" id="SPAZ01000370">
    <property type="protein sequence ID" value="TQE15336.1"/>
    <property type="molecule type" value="Genomic_DNA"/>
</dbReference>
<feature type="signal peptide" evidence="2">
    <location>
        <begin position="1"/>
        <end position="28"/>
    </location>
</feature>
<proteinExistence type="predicted"/>
<accession>A0AAE8VTT5</accession>
<feature type="region of interest" description="Disordered" evidence="1">
    <location>
        <begin position="31"/>
        <end position="68"/>
    </location>
</feature>
<evidence type="ECO:0000313" key="4">
    <source>
        <dbReference type="Proteomes" id="UP000318720"/>
    </source>
</evidence>
<reference evidence="3 4" key="1">
    <citation type="submission" date="2019-03" db="EMBL/GenBank/DDBJ databases">
        <title>Comparative genomic analyses of the sweetpotato soil rot pathogen, Streptomyces ipomoeae.</title>
        <authorList>
            <person name="Ruschel Soares N."/>
            <person name="Badger J.H."/>
            <person name="Huguet-Tapia J.C."/>
            <person name="Clark C.A."/>
            <person name="Pettis G.S."/>
        </authorList>
    </citation>
    <scope>NUCLEOTIDE SEQUENCE [LARGE SCALE GENOMIC DNA]</scope>
    <source>
        <strain evidence="3 4">88-35</strain>
    </source>
</reference>
<name>A0AAE8VTT5_9ACTN</name>
<dbReference type="Proteomes" id="UP000318720">
    <property type="component" value="Unassembled WGS sequence"/>
</dbReference>
<keyword evidence="2" id="KW-0732">Signal</keyword>
<dbReference type="RefSeq" id="WP_141586579.1">
    <property type="nucleotide sequence ID" value="NZ_SPAZ01000370.1"/>
</dbReference>
<comment type="caution">
    <text evidence="3">The sequence shown here is derived from an EMBL/GenBank/DDBJ whole genome shotgun (WGS) entry which is preliminary data.</text>
</comment>
<sequence>MPARATRAARVLTMAVGLTLTVLTTLTACEDGQGVRDEGPAETTKTAGTLNAPDATGASGAAVLTPHS</sequence>
<dbReference type="PROSITE" id="PS51257">
    <property type="entry name" value="PROKAR_LIPOPROTEIN"/>
    <property type="match status" value="1"/>
</dbReference>
<evidence type="ECO:0000313" key="3">
    <source>
        <dbReference type="EMBL" id="TQE15336.1"/>
    </source>
</evidence>
<evidence type="ECO:0000256" key="1">
    <source>
        <dbReference type="SAM" id="MobiDB-lite"/>
    </source>
</evidence>
<organism evidence="3 4">
    <name type="scientific">Streptomyces ipomoeae</name>
    <dbReference type="NCBI Taxonomy" id="103232"/>
    <lineage>
        <taxon>Bacteria</taxon>
        <taxon>Bacillati</taxon>
        <taxon>Actinomycetota</taxon>
        <taxon>Actinomycetes</taxon>
        <taxon>Kitasatosporales</taxon>
        <taxon>Streptomycetaceae</taxon>
        <taxon>Streptomyces</taxon>
    </lineage>
</organism>